<accession>A0A5M3WKB8</accession>
<dbReference type="Gene3D" id="1.10.260.40">
    <property type="entry name" value="lambda repressor-like DNA-binding domains"/>
    <property type="match status" value="1"/>
</dbReference>
<protein>
    <submittedName>
        <fullName evidence="2">Transcriptional regulator</fullName>
    </submittedName>
</protein>
<dbReference type="InterPro" id="IPR041413">
    <property type="entry name" value="MLTR_LBD"/>
</dbReference>
<comment type="caution">
    <text evidence="2">The sequence shown here is derived from an EMBL/GenBank/DDBJ whole genome shotgun (WGS) entry which is preliminary data.</text>
</comment>
<evidence type="ECO:0000259" key="1">
    <source>
        <dbReference type="PROSITE" id="PS50943"/>
    </source>
</evidence>
<dbReference type="PROSITE" id="PS50943">
    <property type="entry name" value="HTH_CROC1"/>
    <property type="match status" value="1"/>
</dbReference>
<reference evidence="2 3" key="1">
    <citation type="submission" date="2019-10" db="EMBL/GenBank/DDBJ databases">
        <title>Whole genome shotgun sequence of Acrocarpospora macrocephala NBRC 16266.</title>
        <authorList>
            <person name="Ichikawa N."/>
            <person name="Kimura A."/>
            <person name="Kitahashi Y."/>
            <person name="Komaki H."/>
            <person name="Oguchi A."/>
        </authorList>
    </citation>
    <scope>NUCLEOTIDE SEQUENCE [LARGE SCALE GENOMIC DNA]</scope>
    <source>
        <strain evidence="2 3">NBRC 16266</strain>
    </source>
</reference>
<dbReference type="EMBL" id="BLAE01000013">
    <property type="protein sequence ID" value="GES09076.1"/>
    <property type="molecule type" value="Genomic_DNA"/>
</dbReference>
<organism evidence="2 3">
    <name type="scientific">Acrocarpospora macrocephala</name>
    <dbReference type="NCBI Taxonomy" id="150177"/>
    <lineage>
        <taxon>Bacteria</taxon>
        <taxon>Bacillati</taxon>
        <taxon>Actinomycetota</taxon>
        <taxon>Actinomycetes</taxon>
        <taxon>Streptosporangiales</taxon>
        <taxon>Streptosporangiaceae</taxon>
        <taxon>Acrocarpospora</taxon>
    </lineage>
</organism>
<dbReference type="AlphaFoldDB" id="A0A5M3WKB8"/>
<evidence type="ECO:0000313" key="2">
    <source>
        <dbReference type="EMBL" id="GES09076.1"/>
    </source>
</evidence>
<dbReference type="SUPFAM" id="SSF47413">
    <property type="entry name" value="lambda repressor-like DNA-binding domains"/>
    <property type="match status" value="1"/>
</dbReference>
<proteinExistence type="predicted"/>
<dbReference type="InterPro" id="IPR001387">
    <property type="entry name" value="Cro/C1-type_HTH"/>
</dbReference>
<keyword evidence="3" id="KW-1185">Reference proteome</keyword>
<evidence type="ECO:0000313" key="3">
    <source>
        <dbReference type="Proteomes" id="UP000331127"/>
    </source>
</evidence>
<feature type="domain" description="HTH cro/C1-type" evidence="1">
    <location>
        <begin position="69"/>
        <end position="116"/>
    </location>
</feature>
<dbReference type="SMART" id="SM00530">
    <property type="entry name" value="HTH_XRE"/>
    <property type="match status" value="1"/>
</dbReference>
<dbReference type="PANTHER" id="PTHR35010:SF2">
    <property type="entry name" value="BLL4672 PROTEIN"/>
    <property type="match status" value="1"/>
</dbReference>
<dbReference type="Pfam" id="PF13560">
    <property type="entry name" value="HTH_31"/>
    <property type="match status" value="1"/>
</dbReference>
<dbReference type="Pfam" id="PF17765">
    <property type="entry name" value="MLTR_LBD"/>
    <property type="match status" value="1"/>
</dbReference>
<dbReference type="Proteomes" id="UP000331127">
    <property type="component" value="Unassembled WGS sequence"/>
</dbReference>
<dbReference type="CDD" id="cd00093">
    <property type="entry name" value="HTH_XRE"/>
    <property type="match status" value="1"/>
</dbReference>
<dbReference type="GO" id="GO:0003677">
    <property type="term" value="F:DNA binding"/>
    <property type="evidence" value="ECO:0007669"/>
    <property type="project" value="InterPro"/>
</dbReference>
<name>A0A5M3WKB8_9ACTN</name>
<dbReference type="InterPro" id="IPR010982">
    <property type="entry name" value="Lambda_DNA-bd_dom_sf"/>
</dbReference>
<sequence>MAARNHCGDRLAAPSEAYLRRVRLAVRGSVPWGVMDARGEIREFLTSRRARLRTDDVGLVSYGHRRVPGLRREEVAVLAGISAPYYARLERGDLTAASDAVLDAVARALRLNPAERAHLADLARATRRPAAAAGSVDPVRDTRVRPVLRQLIDAFEGAAAFVSNERIDVLAANRTGAALCSPLFEYGGPRPNLARFVFLTPAGREFFVDWDTAASDVVASLRSSAGRNPHDEYLTGLIGELTARSDAFSSRWAAHDVKSAPSGVKVIRHPLVGLLELHYEQLGLPSDPRQAIFTFSAPRGSHAYESLGFLASWISSNSTRTE</sequence>
<dbReference type="Gene3D" id="3.30.450.180">
    <property type="match status" value="1"/>
</dbReference>
<dbReference type="PANTHER" id="PTHR35010">
    <property type="entry name" value="BLL4672 PROTEIN-RELATED"/>
    <property type="match status" value="1"/>
</dbReference>
<gene>
    <name evidence="2" type="ORF">Amac_026720</name>
</gene>